<proteinExistence type="inferred from homology"/>
<dbReference type="GO" id="GO:0006412">
    <property type="term" value="P:translation"/>
    <property type="evidence" value="ECO:0007669"/>
    <property type="project" value="UniProtKB-UniRule"/>
</dbReference>
<dbReference type="AlphaFoldDB" id="A0A5C6BT34"/>
<feature type="region of interest" description="Disordered" evidence="6">
    <location>
        <begin position="1"/>
        <end position="54"/>
    </location>
</feature>
<comment type="subunit">
    <text evidence="4">Part of the 50S ribosomal subunit.</text>
</comment>
<dbReference type="OrthoDB" id="9810293at2"/>
<dbReference type="Gene3D" id="3.100.10.10">
    <property type="match status" value="1"/>
</dbReference>
<dbReference type="HAMAP" id="MF_01341">
    <property type="entry name" value="Ribosomal_uL15"/>
    <property type="match status" value="1"/>
</dbReference>
<keyword evidence="4" id="KW-0699">rRNA-binding</keyword>
<dbReference type="Pfam" id="PF00828">
    <property type="entry name" value="Ribosomal_L27A"/>
    <property type="match status" value="1"/>
</dbReference>
<name>A0A5C6BT34_9PLAN</name>
<keyword evidence="4" id="KW-0694">RNA-binding</keyword>
<keyword evidence="9" id="KW-1185">Reference proteome</keyword>
<evidence type="ECO:0000259" key="7">
    <source>
        <dbReference type="Pfam" id="PF00828"/>
    </source>
</evidence>
<dbReference type="Proteomes" id="UP000320735">
    <property type="component" value="Unassembled WGS sequence"/>
</dbReference>
<feature type="compositionally biased region" description="Basic residues" evidence="6">
    <location>
        <begin position="9"/>
        <end position="20"/>
    </location>
</feature>
<dbReference type="GO" id="GO:0019843">
    <property type="term" value="F:rRNA binding"/>
    <property type="evidence" value="ECO:0007669"/>
    <property type="project" value="UniProtKB-UniRule"/>
</dbReference>
<organism evidence="8 9">
    <name type="scientific">Symmachiella macrocystis</name>
    <dbReference type="NCBI Taxonomy" id="2527985"/>
    <lineage>
        <taxon>Bacteria</taxon>
        <taxon>Pseudomonadati</taxon>
        <taxon>Planctomycetota</taxon>
        <taxon>Planctomycetia</taxon>
        <taxon>Planctomycetales</taxon>
        <taxon>Planctomycetaceae</taxon>
        <taxon>Symmachiella</taxon>
    </lineage>
</organism>
<sequence>MIIDDVHRGIKKNKKRKRIGRGPGSGNGKTAARGHNGYGSRAGSSQRISFEGGQTPLARRIAKRGFNNKRFATKVAIVNVSDLEQRFDSGATIDATALAEANLAKGRFDVIKVLGDGDITKKFTVRVHRCSKSAEEKITAAGGSIEIIYA</sequence>
<dbReference type="InterPro" id="IPR036227">
    <property type="entry name" value="Ribosomal_uL15/eL18_sf"/>
</dbReference>
<evidence type="ECO:0000256" key="5">
    <source>
        <dbReference type="RuleBase" id="RU003888"/>
    </source>
</evidence>
<evidence type="ECO:0000313" key="8">
    <source>
        <dbReference type="EMBL" id="TWU13854.1"/>
    </source>
</evidence>
<protein>
    <recommendedName>
        <fullName evidence="4">Large ribosomal subunit protein uL15</fullName>
    </recommendedName>
</protein>
<comment type="similarity">
    <text evidence="1 4 5">Belongs to the universal ribosomal protein uL15 family.</text>
</comment>
<dbReference type="PANTHER" id="PTHR12934:SF11">
    <property type="entry name" value="LARGE RIBOSOMAL SUBUNIT PROTEIN UL15M"/>
    <property type="match status" value="1"/>
</dbReference>
<evidence type="ECO:0000256" key="4">
    <source>
        <dbReference type="HAMAP-Rule" id="MF_01341"/>
    </source>
</evidence>
<evidence type="ECO:0000313" key="9">
    <source>
        <dbReference type="Proteomes" id="UP000320735"/>
    </source>
</evidence>
<dbReference type="InterPro" id="IPR005749">
    <property type="entry name" value="Ribosomal_uL15_bac-type"/>
</dbReference>
<dbReference type="InterPro" id="IPR030878">
    <property type="entry name" value="Ribosomal_uL15"/>
</dbReference>
<dbReference type="EMBL" id="SJPP01000001">
    <property type="protein sequence ID" value="TWU13854.1"/>
    <property type="molecule type" value="Genomic_DNA"/>
</dbReference>
<dbReference type="PROSITE" id="PS00475">
    <property type="entry name" value="RIBOSOMAL_L15"/>
    <property type="match status" value="1"/>
</dbReference>
<dbReference type="InterPro" id="IPR021131">
    <property type="entry name" value="Ribosomal_uL15/eL18"/>
</dbReference>
<comment type="function">
    <text evidence="4">Binds to the 23S rRNA.</text>
</comment>
<accession>A0A5C6BT34</accession>
<dbReference type="InterPro" id="IPR001196">
    <property type="entry name" value="Ribosomal_uL15_CS"/>
</dbReference>
<comment type="caution">
    <text evidence="8">The sequence shown here is derived from an EMBL/GenBank/DDBJ whole genome shotgun (WGS) entry which is preliminary data.</text>
</comment>
<evidence type="ECO:0000256" key="6">
    <source>
        <dbReference type="SAM" id="MobiDB-lite"/>
    </source>
</evidence>
<evidence type="ECO:0000256" key="2">
    <source>
        <dbReference type="ARBA" id="ARBA00022980"/>
    </source>
</evidence>
<dbReference type="SUPFAM" id="SSF52080">
    <property type="entry name" value="Ribosomal proteins L15p and L18e"/>
    <property type="match status" value="1"/>
</dbReference>
<evidence type="ECO:0000256" key="3">
    <source>
        <dbReference type="ARBA" id="ARBA00023274"/>
    </source>
</evidence>
<dbReference type="RefSeq" id="WP_146371119.1">
    <property type="nucleotide sequence ID" value="NZ_SJPP01000001.1"/>
</dbReference>
<dbReference type="PANTHER" id="PTHR12934">
    <property type="entry name" value="50S RIBOSOMAL PROTEIN L15"/>
    <property type="match status" value="1"/>
</dbReference>
<keyword evidence="3 4" id="KW-0687">Ribonucleoprotein</keyword>
<evidence type="ECO:0000256" key="1">
    <source>
        <dbReference type="ARBA" id="ARBA00007320"/>
    </source>
</evidence>
<gene>
    <name evidence="4 8" type="primary">rplO</name>
    <name evidence="8" type="ORF">CA54_26940</name>
</gene>
<feature type="domain" description="Large ribosomal subunit protein uL15/eL18" evidence="7">
    <location>
        <begin position="77"/>
        <end position="146"/>
    </location>
</feature>
<keyword evidence="2 4" id="KW-0689">Ribosomal protein</keyword>
<dbReference type="NCBIfam" id="TIGR01071">
    <property type="entry name" value="rplO_bact"/>
    <property type="match status" value="1"/>
</dbReference>
<dbReference type="GO" id="GO:0022625">
    <property type="term" value="C:cytosolic large ribosomal subunit"/>
    <property type="evidence" value="ECO:0007669"/>
    <property type="project" value="TreeGrafter"/>
</dbReference>
<reference evidence="8 9" key="1">
    <citation type="submission" date="2019-02" db="EMBL/GenBank/DDBJ databases">
        <title>Deep-cultivation of Planctomycetes and their phenomic and genomic characterization uncovers novel biology.</title>
        <authorList>
            <person name="Wiegand S."/>
            <person name="Jogler M."/>
            <person name="Boedeker C."/>
            <person name="Pinto D."/>
            <person name="Vollmers J."/>
            <person name="Rivas-Marin E."/>
            <person name="Kohn T."/>
            <person name="Peeters S.H."/>
            <person name="Heuer A."/>
            <person name="Rast P."/>
            <person name="Oberbeckmann S."/>
            <person name="Bunk B."/>
            <person name="Jeske O."/>
            <person name="Meyerdierks A."/>
            <person name="Storesund J.E."/>
            <person name="Kallscheuer N."/>
            <person name="Luecker S."/>
            <person name="Lage O.M."/>
            <person name="Pohl T."/>
            <person name="Merkel B.J."/>
            <person name="Hornburger P."/>
            <person name="Mueller R.-W."/>
            <person name="Bruemmer F."/>
            <person name="Labrenz M."/>
            <person name="Spormann A.M."/>
            <person name="Op Den Camp H."/>
            <person name="Overmann J."/>
            <person name="Amann R."/>
            <person name="Jetten M.S.M."/>
            <person name="Mascher T."/>
            <person name="Medema M.H."/>
            <person name="Devos D.P."/>
            <person name="Kaster A.-K."/>
            <person name="Ovreas L."/>
            <person name="Rohde M."/>
            <person name="Galperin M.Y."/>
            <person name="Jogler C."/>
        </authorList>
    </citation>
    <scope>NUCLEOTIDE SEQUENCE [LARGE SCALE GENOMIC DNA]</scope>
    <source>
        <strain evidence="8 9">CA54</strain>
    </source>
</reference>
<dbReference type="GO" id="GO:0003735">
    <property type="term" value="F:structural constituent of ribosome"/>
    <property type="evidence" value="ECO:0007669"/>
    <property type="project" value="InterPro"/>
</dbReference>